<dbReference type="Gene3D" id="2.160.10.10">
    <property type="entry name" value="Hexapeptide repeat proteins"/>
    <property type="match status" value="1"/>
</dbReference>
<keyword evidence="1" id="KW-0808">Transferase</keyword>
<comment type="caution">
    <text evidence="1">The sequence shown here is derived from an EMBL/GenBank/DDBJ whole genome shotgun (WGS) entry which is preliminary data.</text>
</comment>
<dbReference type="GO" id="GO:0016740">
    <property type="term" value="F:transferase activity"/>
    <property type="evidence" value="ECO:0007669"/>
    <property type="project" value="UniProtKB-KW"/>
</dbReference>
<dbReference type="Pfam" id="PF00132">
    <property type="entry name" value="Hexapep"/>
    <property type="match status" value="1"/>
</dbReference>
<protein>
    <submittedName>
        <fullName evidence="1">Transferase family hexapeptide repeat protein</fullName>
    </submittedName>
</protein>
<dbReference type="RefSeq" id="WP_109626228.1">
    <property type="nucleotide sequence ID" value="NZ_JANKBI010000003.1"/>
</dbReference>
<dbReference type="InterPro" id="IPR001451">
    <property type="entry name" value="Hexapep"/>
</dbReference>
<dbReference type="InterPro" id="IPR051159">
    <property type="entry name" value="Hexapeptide_acetyltransf"/>
</dbReference>
<dbReference type="PANTHER" id="PTHR23416:SF78">
    <property type="entry name" value="LIPOPOLYSACCHARIDE BIOSYNTHESIS O-ACETYL TRANSFERASE WBBJ-RELATED"/>
    <property type="match status" value="1"/>
</dbReference>
<keyword evidence="2" id="KW-1185">Reference proteome</keyword>
<dbReference type="CDD" id="cd04647">
    <property type="entry name" value="LbH_MAT_like"/>
    <property type="match status" value="1"/>
</dbReference>
<evidence type="ECO:0000313" key="2">
    <source>
        <dbReference type="Proteomes" id="UP000245412"/>
    </source>
</evidence>
<dbReference type="SUPFAM" id="SSF51161">
    <property type="entry name" value="Trimeric LpxA-like enzymes"/>
    <property type="match status" value="1"/>
</dbReference>
<dbReference type="Proteomes" id="UP000245412">
    <property type="component" value="Unassembled WGS sequence"/>
</dbReference>
<evidence type="ECO:0000313" key="1">
    <source>
        <dbReference type="EMBL" id="PWJ76170.1"/>
    </source>
</evidence>
<sequence length="210" mass="22763">MGKIFQLDIWKFIKLNFLSKNIKRDKGTYIVPYRNSVVDIDKNANVVLHAKLVLNLPEIKGSKKQTTLFIRGNGKLIVNGTVILRSGTTLQVQKEGSITIGKADINHDATIIAKNHMKIGDGLLVSRNVVILDSDFHKIMNEQGAIINTPRDIMIGDHVWIGVNATILRGAQIGAGAIVSAGAVVGGKIKEGTMAAGNPARSYSAVLWEK</sequence>
<gene>
    <name evidence="1" type="ORF">C7383_105206</name>
</gene>
<organism evidence="1 2">
    <name type="scientific">Murimonas intestini</name>
    <dbReference type="NCBI Taxonomy" id="1337051"/>
    <lineage>
        <taxon>Bacteria</taxon>
        <taxon>Bacillati</taxon>
        <taxon>Bacillota</taxon>
        <taxon>Clostridia</taxon>
        <taxon>Lachnospirales</taxon>
        <taxon>Lachnospiraceae</taxon>
        <taxon>Murimonas</taxon>
    </lineage>
</organism>
<name>A0AB73T4Z1_9FIRM</name>
<reference evidence="1 2" key="1">
    <citation type="submission" date="2018-05" db="EMBL/GenBank/DDBJ databases">
        <authorList>
            <person name="Goeker M."/>
            <person name="Huntemann M."/>
            <person name="Clum A."/>
            <person name="Pillay M."/>
            <person name="Palaniappan K."/>
            <person name="Varghese N."/>
            <person name="Mikhailova N."/>
            <person name="Stamatis D."/>
            <person name="Reddy T."/>
            <person name="Daum C."/>
            <person name="Shapiro N."/>
            <person name="Ivanova N."/>
            <person name="Kyrpides N."/>
            <person name="Woyke T."/>
        </authorList>
    </citation>
    <scope>NUCLEOTIDE SEQUENCE [LARGE SCALE GENOMIC DNA]</scope>
    <source>
        <strain evidence="1 2">DSM 26524</strain>
    </source>
</reference>
<proteinExistence type="predicted"/>
<dbReference type="EMBL" id="QGGY01000005">
    <property type="protein sequence ID" value="PWJ76170.1"/>
    <property type="molecule type" value="Genomic_DNA"/>
</dbReference>
<accession>A0AB73T4Z1</accession>
<dbReference type="InterPro" id="IPR011004">
    <property type="entry name" value="Trimer_LpxA-like_sf"/>
</dbReference>
<dbReference type="AlphaFoldDB" id="A0AB73T4Z1"/>
<dbReference type="PANTHER" id="PTHR23416">
    <property type="entry name" value="SIALIC ACID SYNTHASE-RELATED"/>
    <property type="match status" value="1"/>
</dbReference>